<keyword evidence="2" id="KW-0812">Transmembrane</keyword>
<protein>
    <submittedName>
        <fullName evidence="3">Aminopeptidase Y</fullName>
    </submittedName>
</protein>
<proteinExistence type="predicted"/>
<keyword evidence="3" id="KW-0031">Aminopeptidase</keyword>
<reference evidence="3 4" key="1">
    <citation type="submission" date="2024-02" db="EMBL/GenBank/DDBJ databases">
        <title>De novo assembly and annotation of 12 fungi associated with fruit tree decline syndrome in Ontario, Canada.</title>
        <authorList>
            <person name="Sulman M."/>
            <person name="Ellouze W."/>
            <person name="Ilyukhin E."/>
        </authorList>
    </citation>
    <scope>NUCLEOTIDE SEQUENCE [LARGE SCALE GENOMIC DNA]</scope>
    <source>
        <strain evidence="3 4">M97-236</strain>
    </source>
</reference>
<keyword evidence="3" id="KW-0645">Protease</keyword>
<organism evidence="3 4">
    <name type="scientific">Nothophoma quercina</name>
    <dbReference type="NCBI Taxonomy" id="749835"/>
    <lineage>
        <taxon>Eukaryota</taxon>
        <taxon>Fungi</taxon>
        <taxon>Dikarya</taxon>
        <taxon>Ascomycota</taxon>
        <taxon>Pezizomycotina</taxon>
        <taxon>Dothideomycetes</taxon>
        <taxon>Pleosporomycetidae</taxon>
        <taxon>Pleosporales</taxon>
        <taxon>Pleosporineae</taxon>
        <taxon>Didymellaceae</taxon>
        <taxon>Nothophoma</taxon>
    </lineage>
</organism>
<accession>A0ABR3RN29</accession>
<keyword evidence="3" id="KW-0378">Hydrolase</keyword>
<evidence type="ECO:0000256" key="2">
    <source>
        <dbReference type="SAM" id="Phobius"/>
    </source>
</evidence>
<feature type="transmembrane region" description="Helical" evidence="2">
    <location>
        <begin position="39"/>
        <end position="57"/>
    </location>
</feature>
<dbReference type="GO" id="GO:0004177">
    <property type="term" value="F:aminopeptidase activity"/>
    <property type="evidence" value="ECO:0007669"/>
    <property type="project" value="UniProtKB-KW"/>
</dbReference>
<keyword evidence="1" id="KW-0175">Coiled coil</keyword>
<name>A0ABR3RN29_9PLEO</name>
<evidence type="ECO:0000313" key="3">
    <source>
        <dbReference type="EMBL" id="KAL1605835.1"/>
    </source>
</evidence>
<evidence type="ECO:0000256" key="1">
    <source>
        <dbReference type="SAM" id="Coils"/>
    </source>
</evidence>
<sequence length="203" mass="22888">MKFDNFAVLVIALCAYLSGYVLGLWHTVSLAHIADQTTSVITAVSIMTVVVIVQNSLNKDAILKYVHQHASAVHNATIADLHESHRKRIIVLKNNHNQDMREARGHIAHLRARINGINNDHDYMCTMYRDQKRCNEEQEERIDYLEKKLKEFGQLSVTAAMPHSAPASQTTFANTPSRVRSTVKLSSPLSQTPMVQVEEAAWE</sequence>
<dbReference type="EMBL" id="JAKIXB020000008">
    <property type="protein sequence ID" value="KAL1605835.1"/>
    <property type="molecule type" value="Genomic_DNA"/>
</dbReference>
<keyword evidence="2" id="KW-0472">Membrane</keyword>
<feature type="coiled-coil region" evidence="1">
    <location>
        <begin position="93"/>
        <end position="155"/>
    </location>
</feature>
<keyword evidence="4" id="KW-1185">Reference proteome</keyword>
<evidence type="ECO:0000313" key="4">
    <source>
        <dbReference type="Proteomes" id="UP001521222"/>
    </source>
</evidence>
<dbReference type="Proteomes" id="UP001521222">
    <property type="component" value="Unassembled WGS sequence"/>
</dbReference>
<gene>
    <name evidence="3" type="primary">APE3_2</name>
    <name evidence="3" type="ORF">SLS59_002954</name>
</gene>
<keyword evidence="2" id="KW-1133">Transmembrane helix</keyword>
<comment type="caution">
    <text evidence="3">The sequence shown here is derived from an EMBL/GenBank/DDBJ whole genome shotgun (WGS) entry which is preliminary data.</text>
</comment>